<dbReference type="Gene3D" id="3.80.10.10">
    <property type="entry name" value="Ribonuclease Inhibitor"/>
    <property type="match status" value="1"/>
</dbReference>
<evidence type="ECO:0000313" key="2">
    <source>
        <dbReference type="Proteomes" id="UP001165289"/>
    </source>
</evidence>
<dbReference type="GO" id="GO:0097120">
    <property type="term" value="P:receptor localization to synapse"/>
    <property type="evidence" value="ECO:0007669"/>
    <property type="project" value="TreeGrafter"/>
</dbReference>
<dbReference type="GO" id="GO:0005912">
    <property type="term" value="C:adherens junction"/>
    <property type="evidence" value="ECO:0007669"/>
    <property type="project" value="TreeGrafter"/>
</dbReference>
<evidence type="ECO:0000313" key="1">
    <source>
        <dbReference type="EMBL" id="KAI6656735.1"/>
    </source>
</evidence>
<proteinExistence type="predicted"/>
<keyword evidence="2" id="KW-1185">Reference proteome</keyword>
<dbReference type="Proteomes" id="UP001165289">
    <property type="component" value="Unassembled WGS sequence"/>
</dbReference>
<dbReference type="InterPro" id="IPR032675">
    <property type="entry name" value="LRR_dom_sf"/>
</dbReference>
<protein>
    <submittedName>
        <fullName evidence="1">Leucine-rich repeat-containing protein 1-like</fullName>
    </submittedName>
</protein>
<dbReference type="GO" id="GO:0019901">
    <property type="term" value="F:protein kinase binding"/>
    <property type="evidence" value="ECO:0007669"/>
    <property type="project" value="TreeGrafter"/>
</dbReference>
<dbReference type="InterPro" id="IPR001611">
    <property type="entry name" value="Leu-rich_rpt"/>
</dbReference>
<dbReference type="EMBL" id="JAKMXF010000133">
    <property type="protein sequence ID" value="KAI6656735.1"/>
    <property type="molecule type" value="Genomic_DNA"/>
</dbReference>
<comment type="caution">
    <text evidence="1">The sequence shown here is derived from an EMBL/GenBank/DDBJ whole genome shotgun (WGS) entry which is preliminary data.</text>
</comment>
<organism evidence="1 2">
    <name type="scientific">Oopsacas minuta</name>
    <dbReference type="NCBI Taxonomy" id="111878"/>
    <lineage>
        <taxon>Eukaryota</taxon>
        <taxon>Metazoa</taxon>
        <taxon>Porifera</taxon>
        <taxon>Hexactinellida</taxon>
        <taxon>Hexasterophora</taxon>
        <taxon>Lyssacinosida</taxon>
        <taxon>Leucopsacidae</taxon>
        <taxon>Oopsacas</taxon>
    </lineage>
</organism>
<dbReference type="AlphaFoldDB" id="A0AAV7K741"/>
<dbReference type="GO" id="GO:0043113">
    <property type="term" value="P:receptor clustering"/>
    <property type="evidence" value="ECO:0007669"/>
    <property type="project" value="TreeGrafter"/>
</dbReference>
<name>A0AAV7K741_9METZ</name>
<gene>
    <name evidence="1" type="ORF">LOD99_16039</name>
</gene>
<dbReference type="PANTHER" id="PTHR23119">
    <property type="entry name" value="DISCS LARGE"/>
    <property type="match status" value="1"/>
</dbReference>
<dbReference type="SUPFAM" id="SSF52075">
    <property type="entry name" value="Outer arm dynein light chain 1"/>
    <property type="match status" value="1"/>
</dbReference>
<dbReference type="InterPro" id="IPR050614">
    <property type="entry name" value="Synaptic_Scaffolding_LAP-MAGUK"/>
</dbReference>
<dbReference type="GO" id="GO:0016323">
    <property type="term" value="C:basolateral plasma membrane"/>
    <property type="evidence" value="ECO:0007669"/>
    <property type="project" value="TreeGrafter"/>
</dbReference>
<dbReference type="PROSITE" id="PS51450">
    <property type="entry name" value="LRR"/>
    <property type="match status" value="1"/>
</dbReference>
<dbReference type="PANTHER" id="PTHR23119:SF44">
    <property type="entry name" value="PROTEIN LAP4"/>
    <property type="match status" value="1"/>
</dbReference>
<accession>A0AAV7K741</accession>
<reference evidence="1 2" key="1">
    <citation type="journal article" date="2023" name="BMC Biol.">
        <title>The compact genome of the sponge Oopsacas minuta (Hexactinellida) is lacking key metazoan core genes.</title>
        <authorList>
            <person name="Santini S."/>
            <person name="Schenkelaars Q."/>
            <person name="Jourda C."/>
            <person name="Duchesne M."/>
            <person name="Belahbib H."/>
            <person name="Rocher C."/>
            <person name="Selva M."/>
            <person name="Riesgo A."/>
            <person name="Vervoort M."/>
            <person name="Leys S.P."/>
            <person name="Kodjabachian L."/>
            <person name="Le Bivic A."/>
            <person name="Borchiellini C."/>
            <person name="Claverie J.M."/>
            <person name="Renard E."/>
        </authorList>
    </citation>
    <scope>NUCLEOTIDE SEQUENCE [LARGE SCALE GENOMIC DNA]</scope>
    <source>
        <strain evidence="1">SPO-2</strain>
    </source>
</reference>
<sequence length="122" mass="13657">MSVALRLIKCCTHPRVLQSEELDYSHSNLLEIPTDVYLRAKSLVALSLNANAIRNLPYEFFSLTKLSHLDISDNDLEKVSDLIKNFGHLKALDLSKNGKAYCLLLYFSLSLTTNKNTASGIL</sequence>
<dbReference type="Pfam" id="PF13855">
    <property type="entry name" value="LRR_8"/>
    <property type="match status" value="1"/>
</dbReference>
<dbReference type="GO" id="GO:0098609">
    <property type="term" value="P:cell-cell adhesion"/>
    <property type="evidence" value="ECO:0007669"/>
    <property type="project" value="TreeGrafter"/>
</dbReference>
<dbReference type="GO" id="GO:0045197">
    <property type="term" value="P:establishment or maintenance of epithelial cell apical/basal polarity"/>
    <property type="evidence" value="ECO:0007669"/>
    <property type="project" value="TreeGrafter"/>
</dbReference>